<protein>
    <recommendedName>
        <fullName evidence="1">Glycosyltransferase subfamily 4-like N-terminal domain-containing protein</fullName>
    </recommendedName>
</protein>
<dbReference type="AlphaFoldDB" id="B4VH92"/>
<sequence>MQLKANSLLNRLNHTRLSRWVHDIRQCFYPFHNCNQLRDYIQQNQPDLILTVAHGELCWIAQQMSVQLGIPLVTFFHDWWPHLAYIHDWTQGVITRRFQRLYQQSQLTLCVSEGMRQALGTHSNAQVLFPIPDKSMIVTKTEKLTFGGKFKVIYAGIMAEIYSSMLQALYRSFQEISEIQLELLGPQPDWSKLVLEQVKAEGVYAGFIPRELLTNKLSQAHALLVVMSFEQRYKTRMQTSFPSKLVDYCQFGKPIIIWGPDYCSAVQWGRQYQSALVVTSPLEKDLVQAIRELATQPEKQNYLGNKALDWAKGMFNPEKIQQQFVDSLHDVANLSKGGQEVVF</sequence>
<feature type="domain" description="Glycosyltransferase subfamily 4-like N-terminal" evidence="1">
    <location>
        <begin position="25"/>
        <end position="121"/>
    </location>
</feature>
<organism evidence="2 3">
    <name type="scientific">Coleofasciculus chthonoplastes PCC 7420</name>
    <dbReference type="NCBI Taxonomy" id="118168"/>
    <lineage>
        <taxon>Bacteria</taxon>
        <taxon>Bacillati</taxon>
        <taxon>Cyanobacteriota</taxon>
        <taxon>Cyanophyceae</taxon>
        <taxon>Coleofasciculales</taxon>
        <taxon>Coleofasciculaceae</taxon>
        <taxon>Coleofasciculus</taxon>
    </lineage>
</organism>
<dbReference type="EMBL" id="DS989841">
    <property type="protein sequence ID" value="EDX78672.1"/>
    <property type="molecule type" value="Genomic_DNA"/>
</dbReference>
<dbReference type="InterPro" id="IPR028098">
    <property type="entry name" value="Glyco_trans_4-like_N"/>
</dbReference>
<evidence type="ECO:0000259" key="1">
    <source>
        <dbReference type="Pfam" id="PF13439"/>
    </source>
</evidence>
<dbReference type="Proteomes" id="UP000003835">
    <property type="component" value="Unassembled WGS sequence"/>
</dbReference>
<evidence type="ECO:0000313" key="3">
    <source>
        <dbReference type="Proteomes" id="UP000003835"/>
    </source>
</evidence>
<gene>
    <name evidence="2" type="ORF">MC7420_7325</name>
</gene>
<dbReference type="HOGENOM" id="CLU_705342_0_0_3"/>
<dbReference type="Gene3D" id="3.40.50.2000">
    <property type="entry name" value="Glycogen Phosphorylase B"/>
    <property type="match status" value="2"/>
</dbReference>
<dbReference type="eggNOG" id="COG0438">
    <property type="taxonomic scope" value="Bacteria"/>
</dbReference>
<proteinExistence type="predicted"/>
<reference evidence="2" key="1">
    <citation type="submission" date="2008-07" db="EMBL/GenBank/DDBJ databases">
        <authorList>
            <person name="Tandeau de Marsac N."/>
            <person name="Ferriera S."/>
            <person name="Johnson J."/>
            <person name="Kravitz S."/>
            <person name="Beeson K."/>
            <person name="Sutton G."/>
            <person name="Rogers Y.-H."/>
            <person name="Friedman R."/>
            <person name="Frazier M."/>
            <person name="Venter J.C."/>
        </authorList>
    </citation>
    <scope>NUCLEOTIDE SEQUENCE [LARGE SCALE GENOMIC DNA]</scope>
    <source>
        <strain evidence="2">PCC 7420</strain>
    </source>
</reference>
<name>B4VH92_9CYAN</name>
<dbReference type="Pfam" id="PF13439">
    <property type="entry name" value="Glyco_transf_4"/>
    <property type="match status" value="1"/>
</dbReference>
<dbReference type="STRING" id="118168.MC7420_7325"/>
<accession>B4VH92</accession>
<evidence type="ECO:0000313" key="2">
    <source>
        <dbReference type="EMBL" id="EDX78672.1"/>
    </source>
</evidence>
<keyword evidence="3" id="KW-1185">Reference proteome</keyword>
<dbReference type="SUPFAM" id="SSF53756">
    <property type="entry name" value="UDP-Glycosyltransferase/glycogen phosphorylase"/>
    <property type="match status" value="1"/>
</dbReference>